<dbReference type="Proteomes" id="UP000264071">
    <property type="component" value="Unassembled WGS sequence"/>
</dbReference>
<protein>
    <submittedName>
        <fullName evidence="1">Uncharacterized protein</fullName>
    </submittedName>
</protein>
<dbReference type="EMBL" id="DPIY01000009">
    <property type="protein sequence ID" value="HCT57548.1"/>
    <property type="molecule type" value="Genomic_DNA"/>
</dbReference>
<accession>A0A3D4VA87</accession>
<reference evidence="1 2" key="1">
    <citation type="journal article" date="2018" name="Nat. Biotechnol.">
        <title>A standardized bacterial taxonomy based on genome phylogeny substantially revises the tree of life.</title>
        <authorList>
            <person name="Parks D.H."/>
            <person name="Chuvochina M."/>
            <person name="Waite D.W."/>
            <person name="Rinke C."/>
            <person name="Skarshewski A."/>
            <person name="Chaumeil P.A."/>
            <person name="Hugenholtz P."/>
        </authorList>
    </citation>
    <scope>NUCLEOTIDE SEQUENCE [LARGE SCALE GENOMIC DNA]</scope>
    <source>
        <strain evidence="1">UBA8844</strain>
    </source>
</reference>
<evidence type="ECO:0000313" key="2">
    <source>
        <dbReference type="Proteomes" id="UP000264071"/>
    </source>
</evidence>
<dbReference type="AlphaFoldDB" id="A0A3D4VA87"/>
<sequence>MSVWRPKIPEPRIAVSSYVVLNFEDKIGSTAKGAADSTILALTHRYETRKQRSGLGRMFLGKHKVNEHRCVQELPMVGFTTDATTLQTIRQACASAEKVYLVLHGDPRTTDTAYTNAIGKVGVVNLCSSAQLAAFLSGVLPRKDHQKIALVMCYGARCKDYRSANVNHQGAMGINDLKTSFAYRLVYELVQLGFNPLVSAVTGKIQHNAQTGHALIEREELIDINMELAEASRTFTQDAKLHGGGGEFKKTDEGKRQFDGIKDIQAQLQQARTHLPQGDESNKYGKLVFKYKNATLKIVNKYGGQGANAVTAGTVLYSGALVTPGAA</sequence>
<comment type="caution">
    <text evidence="1">The sequence shown here is derived from an EMBL/GenBank/DDBJ whole genome shotgun (WGS) entry which is preliminary data.</text>
</comment>
<organism evidence="1 2">
    <name type="scientific">Gemmatimonas aurantiaca</name>
    <dbReference type="NCBI Taxonomy" id="173480"/>
    <lineage>
        <taxon>Bacteria</taxon>
        <taxon>Pseudomonadati</taxon>
        <taxon>Gemmatimonadota</taxon>
        <taxon>Gemmatimonadia</taxon>
        <taxon>Gemmatimonadales</taxon>
        <taxon>Gemmatimonadaceae</taxon>
        <taxon>Gemmatimonas</taxon>
    </lineage>
</organism>
<evidence type="ECO:0000313" key="1">
    <source>
        <dbReference type="EMBL" id="HCT57548.1"/>
    </source>
</evidence>
<gene>
    <name evidence="1" type="ORF">DGD08_10150</name>
</gene>
<name>A0A3D4VA87_9BACT</name>
<proteinExistence type="predicted"/>